<dbReference type="InterPro" id="IPR009081">
    <property type="entry name" value="PP-bd_ACP"/>
</dbReference>
<dbReference type="InterPro" id="IPR000873">
    <property type="entry name" value="AMP-dep_synth/lig_dom"/>
</dbReference>
<dbReference type="AlphaFoldDB" id="A0A1C4XHR4"/>
<evidence type="ECO:0000256" key="2">
    <source>
        <dbReference type="ARBA" id="ARBA00022450"/>
    </source>
</evidence>
<dbReference type="GO" id="GO:0008610">
    <property type="term" value="P:lipid biosynthetic process"/>
    <property type="evidence" value="ECO:0007669"/>
    <property type="project" value="UniProtKB-ARBA"/>
</dbReference>
<dbReference type="InterPro" id="IPR001242">
    <property type="entry name" value="Condensation_dom"/>
</dbReference>
<dbReference type="PANTHER" id="PTHR45527:SF1">
    <property type="entry name" value="FATTY ACID SYNTHASE"/>
    <property type="match status" value="1"/>
</dbReference>
<keyword evidence="3" id="KW-0597">Phosphoprotein</keyword>
<evidence type="ECO:0000256" key="3">
    <source>
        <dbReference type="ARBA" id="ARBA00022553"/>
    </source>
</evidence>
<dbReference type="NCBIfam" id="TIGR01733">
    <property type="entry name" value="AA-adenyl-dom"/>
    <property type="match status" value="1"/>
</dbReference>
<dbReference type="InterPro" id="IPR045851">
    <property type="entry name" value="AMP-bd_C_sf"/>
</dbReference>
<evidence type="ECO:0000313" key="6">
    <source>
        <dbReference type="Proteomes" id="UP000199375"/>
    </source>
</evidence>
<dbReference type="Pfam" id="PF13193">
    <property type="entry name" value="AMP-binding_C"/>
    <property type="match status" value="1"/>
</dbReference>
<dbReference type="SMART" id="SM00823">
    <property type="entry name" value="PKS_PP"/>
    <property type="match status" value="1"/>
</dbReference>
<dbReference type="Pfam" id="PF00668">
    <property type="entry name" value="Condensation"/>
    <property type="match status" value="1"/>
</dbReference>
<dbReference type="GO" id="GO:0043041">
    <property type="term" value="P:amino acid activation for nonribosomal peptide biosynthetic process"/>
    <property type="evidence" value="ECO:0007669"/>
    <property type="project" value="TreeGrafter"/>
</dbReference>
<dbReference type="SUPFAM" id="SSF56801">
    <property type="entry name" value="Acetyl-CoA synthetase-like"/>
    <property type="match status" value="1"/>
</dbReference>
<feature type="domain" description="Carrier" evidence="4">
    <location>
        <begin position="995"/>
        <end position="1070"/>
    </location>
</feature>
<sequence>MTGAGAGGPVRRPGPPPPVLSYAQERMWLEWMLRPGDSAYHLPLRLELTGPLRPAALRGALDVVIRRHDVLRTRYGSRRGRPVAIVDDPMPPRLPLIDLCGLPADVGTAMVDAIAAAEAARPFDLSTGPVLRVLLVRLDADRHILLITRHHVASDGWSLGILLSELGAGYRAGDAGRPAGLAPLPLRYADYAAWQREPGGPALDEAALSRWTSRLDGATFGLDLLADPPPSAGSGPARSIRCRLPATLAATLAETARTLGTTTFVVLLGAYAWALYGAGGQADLVIGTAVAGRTWVALEPLIGAFATMVPLRLDLAGAPTFAVLVRRTHATVRAALADQDVPPERIVEELQPHRTLGDHPLFAVAFTLQNTPPVAIELPGVHGEARPDAAVMPKFALALTATPHDDGLDLVFEYDPHRLTDQLAARIAGNTYAALVSGCAAPDRVAPTTPDGTADATGLVHLDARPGGGRSADVHPPTATRCLPDLVADAVARQPDAIAVTWHGNHLTYRELERRSARLARHLRARRVGPETLVGICLDRSPDLVVAALAVARAGGAYLPIDPADPARRQETVCAAAGLRLAISRQGLLCAPVDQLLLDDLPPDPEHPGPPGGPRVTPANALYAISTSGSTGEPKTVVVTHANLAAVIDAVRAAALPPGGPRVWSMTHAPAFDVSVFEMWAALTEGGRLVVVPPDVARAPDELCRHLRAEQVAVLSQTPSAFAQLAPFVLRDGTPGSLRAVLLAGEACDVAALDGWFTAFGDRRPVLTNLYGITETTVHAMVRPLTAGDAGAARSGTGPGSPIGRALPGLLVRVHNPRGDELPEGGKGEIVVGGSGVTRGYLGRPGLTAYRFRPLADGGRGYRSGDVARVLPGGELAYQGRGDHQLKLRGHRIEPGEIESALSAQPGVRSAAVVLGSTRDRPHLVGYVVAGAGTSVEENAVRRRLAERLPRYMVPARIVVVDELPASRNGKVDRAELTRRSGSLPDPIGRDRPRTPTEATLATILAELLGFESAAAIGVTDNLFDLGGDSLVVTRFHARIVEVFRVDAPVRRVYQALDIASLAATVDEWVAERGRQAIRDALAEVTGMTGEDGWQQ</sequence>
<dbReference type="SUPFAM" id="SSF47336">
    <property type="entry name" value="ACP-like"/>
    <property type="match status" value="1"/>
</dbReference>
<dbReference type="GO" id="GO:0031177">
    <property type="term" value="F:phosphopantetheine binding"/>
    <property type="evidence" value="ECO:0007669"/>
    <property type="project" value="InterPro"/>
</dbReference>
<dbReference type="PROSITE" id="PS50075">
    <property type="entry name" value="CARRIER"/>
    <property type="match status" value="1"/>
</dbReference>
<dbReference type="SUPFAM" id="SSF52777">
    <property type="entry name" value="CoA-dependent acyltransferases"/>
    <property type="match status" value="2"/>
</dbReference>
<dbReference type="InterPro" id="IPR042099">
    <property type="entry name" value="ANL_N_sf"/>
</dbReference>
<dbReference type="PANTHER" id="PTHR45527">
    <property type="entry name" value="NONRIBOSOMAL PEPTIDE SYNTHETASE"/>
    <property type="match status" value="1"/>
</dbReference>
<proteinExistence type="predicted"/>
<dbReference type="Gene3D" id="1.10.1200.10">
    <property type="entry name" value="ACP-like"/>
    <property type="match status" value="1"/>
</dbReference>
<gene>
    <name evidence="5" type="ORF">GA0070558_12547</name>
</gene>
<organism evidence="5 6">
    <name type="scientific">Micromonospora haikouensis</name>
    <dbReference type="NCBI Taxonomy" id="686309"/>
    <lineage>
        <taxon>Bacteria</taxon>
        <taxon>Bacillati</taxon>
        <taxon>Actinomycetota</taxon>
        <taxon>Actinomycetes</taxon>
        <taxon>Micromonosporales</taxon>
        <taxon>Micromonosporaceae</taxon>
        <taxon>Micromonospora</taxon>
    </lineage>
</organism>
<evidence type="ECO:0000256" key="1">
    <source>
        <dbReference type="ARBA" id="ARBA00001957"/>
    </source>
</evidence>
<dbReference type="Pfam" id="PF00501">
    <property type="entry name" value="AMP-binding"/>
    <property type="match status" value="1"/>
</dbReference>
<keyword evidence="2" id="KW-0596">Phosphopantetheine</keyword>
<dbReference type="InterPro" id="IPR023213">
    <property type="entry name" value="CAT-like_dom_sf"/>
</dbReference>
<dbReference type="Gene3D" id="3.30.300.30">
    <property type="match status" value="1"/>
</dbReference>
<dbReference type="GO" id="GO:0003824">
    <property type="term" value="F:catalytic activity"/>
    <property type="evidence" value="ECO:0007669"/>
    <property type="project" value="InterPro"/>
</dbReference>
<dbReference type="InterPro" id="IPR010071">
    <property type="entry name" value="AA_adenyl_dom"/>
</dbReference>
<dbReference type="RefSeq" id="WP_091283755.1">
    <property type="nucleotide sequence ID" value="NZ_FMCW01000025.1"/>
</dbReference>
<evidence type="ECO:0000313" key="5">
    <source>
        <dbReference type="EMBL" id="SCF07721.1"/>
    </source>
</evidence>
<comment type="cofactor">
    <cofactor evidence="1">
        <name>pantetheine 4'-phosphate</name>
        <dbReference type="ChEBI" id="CHEBI:47942"/>
    </cofactor>
</comment>
<dbReference type="InterPro" id="IPR020806">
    <property type="entry name" value="PKS_PP-bd"/>
</dbReference>
<dbReference type="InterPro" id="IPR036736">
    <property type="entry name" value="ACP-like_sf"/>
</dbReference>
<dbReference type="GO" id="GO:0044550">
    <property type="term" value="P:secondary metabolite biosynthetic process"/>
    <property type="evidence" value="ECO:0007669"/>
    <property type="project" value="TreeGrafter"/>
</dbReference>
<dbReference type="InterPro" id="IPR025110">
    <property type="entry name" value="AMP-bd_C"/>
</dbReference>
<dbReference type="EMBL" id="FMCW01000025">
    <property type="protein sequence ID" value="SCF07721.1"/>
    <property type="molecule type" value="Genomic_DNA"/>
</dbReference>
<dbReference type="Gene3D" id="3.40.50.12780">
    <property type="entry name" value="N-terminal domain of ligase-like"/>
    <property type="match status" value="1"/>
</dbReference>
<dbReference type="Gene3D" id="3.30.559.10">
    <property type="entry name" value="Chloramphenicol acetyltransferase-like domain"/>
    <property type="match status" value="1"/>
</dbReference>
<dbReference type="Pfam" id="PF00550">
    <property type="entry name" value="PP-binding"/>
    <property type="match status" value="1"/>
</dbReference>
<accession>A0A1C4XHR4</accession>
<dbReference type="Gene3D" id="3.30.559.30">
    <property type="entry name" value="Nonribosomal peptide synthetase, condensation domain"/>
    <property type="match status" value="1"/>
</dbReference>
<dbReference type="GO" id="GO:0005737">
    <property type="term" value="C:cytoplasm"/>
    <property type="evidence" value="ECO:0007669"/>
    <property type="project" value="TreeGrafter"/>
</dbReference>
<evidence type="ECO:0000259" key="4">
    <source>
        <dbReference type="PROSITE" id="PS50075"/>
    </source>
</evidence>
<dbReference type="Proteomes" id="UP000199375">
    <property type="component" value="Unassembled WGS sequence"/>
</dbReference>
<dbReference type="CDD" id="cd19531">
    <property type="entry name" value="LCL_NRPS-like"/>
    <property type="match status" value="1"/>
</dbReference>
<name>A0A1C4XHR4_9ACTN</name>
<reference evidence="5 6" key="1">
    <citation type="submission" date="2016-06" db="EMBL/GenBank/DDBJ databases">
        <authorList>
            <person name="Kjaerup R.B."/>
            <person name="Dalgaard T.S."/>
            <person name="Juul-Madsen H.R."/>
        </authorList>
    </citation>
    <scope>NUCLEOTIDE SEQUENCE [LARGE SCALE GENOMIC DNA]</scope>
    <source>
        <strain evidence="5 6">DSM 45626</strain>
    </source>
</reference>
<protein>
    <submittedName>
        <fullName evidence="5">Amino acid adenylation domain-containing protein</fullName>
    </submittedName>
</protein>